<keyword evidence="3 6" id="KW-0812">Transmembrane</keyword>
<sequence>MTEALVLVERDDTGRVSRIPIAPGVGRSSTGGIKALPSSRSPRSSYAALTGLGSIRHIFYDLFLPAGYPASVSPDYLQYQTYNALQAFCSSVSGLLASRGALEGVGVGNASASATQALLLTVLKDVFSRVTTIIAAYYCGTSLYPETKTFRFLADVVNDASIVLDTLIPYIGAINLSETIPFVPTGATLQIVALCMSGALRSLCGLVAGGSKAALTNHFASPLTGKGDVGELNAKDASRETVIGLSGMLLGTLLIPYINTRASTYIMLFVLVGGHLLFNYLAVRSVVLRTLNRQRTSILWTDYRKSPEVSKRRALSPSEVASRELIFETPMYMRDCNTGQIIGRCTLGAPLQTLMPLCTTEHIAAALQVFQKEKYVLFLADRKRWQSRGPTIFVCFKDGYRPIDQLRAWVHSMEVAAVLNDPHAAKDPATTYQVVHQAMALMREAMDGFVTCLVQAGWDTADDSMMFGSPTSLILGTDKDLQDAEINDQEVKKDR</sequence>
<organism evidence="9 10">
    <name type="scientific">Hydnomerulius pinastri MD-312</name>
    <dbReference type="NCBI Taxonomy" id="994086"/>
    <lineage>
        <taxon>Eukaryota</taxon>
        <taxon>Fungi</taxon>
        <taxon>Dikarya</taxon>
        <taxon>Basidiomycota</taxon>
        <taxon>Agaricomycotina</taxon>
        <taxon>Agaricomycetes</taxon>
        <taxon>Agaricomycetidae</taxon>
        <taxon>Boletales</taxon>
        <taxon>Boletales incertae sedis</taxon>
        <taxon>Leucogyrophana</taxon>
    </lineage>
</organism>
<feature type="domain" description="Protein root UVB sensitive/RUS" evidence="7">
    <location>
        <begin position="54"/>
        <end position="305"/>
    </location>
</feature>
<reference evidence="9 10" key="1">
    <citation type="submission" date="2014-04" db="EMBL/GenBank/DDBJ databases">
        <title>Evolutionary Origins and Diversification of the Mycorrhizal Mutualists.</title>
        <authorList>
            <consortium name="DOE Joint Genome Institute"/>
            <consortium name="Mycorrhizal Genomics Consortium"/>
            <person name="Kohler A."/>
            <person name="Kuo A."/>
            <person name="Nagy L.G."/>
            <person name="Floudas D."/>
            <person name="Copeland A."/>
            <person name="Barry K.W."/>
            <person name="Cichocki N."/>
            <person name="Veneault-Fourrey C."/>
            <person name="LaButti K."/>
            <person name="Lindquist E.A."/>
            <person name="Lipzen A."/>
            <person name="Lundell T."/>
            <person name="Morin E."/>
            <person name="Murat C."/>
            <person name="Riley R."/>
            <person name="Ohm R."/>
            <person name="Sun H."/>
            <person name="Tunlid A."/>
            <person name="Henrissat B."/>
            <person name="Grigoriev I.V."/>
            <person name="Hibbett D.S."/>
            <person name="Martin F."/>
        </authorList>
    </citation>
    <scope>NUCLEOTIDE SEQUENCE [LARGE SCALE GENOMIC DNA]</scope>
    <source>
        <strain evidence="9 10">MD-312</strain>
    </source>
</reference>
<gene>
    <name evidence="9" type="ORF">HYDPIDRAFT_113608</name>
</gene>
<evidence type="ECO:0000259" key="7">
    <source>
        <dbReference type="Pfam" id="PF04884"/>
    </source>
</evidence>
<dbReference type="GO" id="GO:0016020">
    <property type="term" value="C:membrane"/>
    <property type="evidence" value="ECO:0007669"/>
    <property type="project" value="UniProtKB-SubCell"/>
</dbReference>
<dbReference type="EMBL" id="KN839852">
    <property type="protein sequence ID" value="KIJ63068.1"/>
    <property type="molecule type" value="Genomic_DNA"/>
</dbReference>
<keyword evidence="5 6" id="KW-0472">Membrane</keyword>
<evidence type="ECO:0000313" key="10">
    <source>
        <dbReference type="Proteomes" id="UP000053820"/>
    </source>
</evidence>
<dbReference type="OrthoDB" id="364779at2759"/>
<name>A0A0C9W7C2_9AGAM</name>
<dbReference type="HOGENOM" id="CLU_015325_5_1_1"/>
<accession>A0A0C9W7C2</accession>
<dbReference type="InterPro" id="IPR006968">
    <property type="entry name" value="RUS_fam"/>
</dbReference>
<dbReference type="Proteomes" id="UP000053820">
    <property type="component" value="Unassembled WGS sequence"/>
</dbReference>
<proteinExistence type="inferred from homology"/>
<evidence type="ECO:0000256" key="5">
    <source>
        <dbReference type="ARBA" id="ARBA00023136"/>
    </source>
</evidence>
<comment type="similarity">
    <text evidence="2">Belongs to the RUS1 family.</text>
</comment>
<dbReference type="Pfam" id="PF04884">
    <property type="entry name" value="UVB_sens_prot"/>
    <property type="match status" value="1"/>
</dbReference>
<evidence type="ECO:0000256" key="4">
    <source>
        <dbReference type="ARBA" id="ARBA00022989"/>
    </source>
</evidence>
<evidence type="ECO:0000256" key="1">
    <source>
        <dbReference type="ARBA" id="ARBA00004370"/>
    </source>
</evidence>
<feature type="transmembrane region" description="Helical" evidence="6">
    <location>
        <begin position="264"/>
        <end position="283"/>
    </location>
</feature>
<feature type="domain" description="Root UVB sensitive protein C-terminal" evidence="8">
    <location>
        <begin position="344"/>
        <end position="462"/>
    </location>
</feature>
<dbReference type="InterPro" id="IPR055412">
    <property type="entry name" value="UVB_sens_C"/>
</dbReference>
<dbReference type="PANTHER" id="PTHR12770:SF31">
    <property type="entry name" value="RUS FAMILY MEMBER 1"/>
    <property type="match status" value="1"/>
</dbReference>
<keyword evidence="4 6" id="KW-1133">Transmembrane helix</keyword>
<dbReference type="InterPro" id="IPR054549">
    <property type="entry name" value="UVB_sens_RUS_dom"/>
</dbReference>
<dbReference type="AlphaFoldDB" id="A0A0C9W7C2"/>
<keyword evidence="10" id="KW-1185">Reference proteome</keyword>
<dbReference type="Pfam" id="PF24160">
    <property type="entry name" value="UVB_sens_C"/>
    <property type="match status" value="1"/>
</dbReference>
<evidence type="ECO:0000256" key="3">
    <source>
        <dbReference type="ARBA" id="ARBA00022692"/>
    </source>
</evidence>
<evidence type="ECO:0000256" key="2">
    <source>
        <dbReference type="ARBA" id="ARBA00007558"/>
    </source>
</evidence>
<evidence type="ECO:0000259" key="8">
    <source>
        <dbReference type="Pfam" id="PF24160"/>
    </source>
</evidence>
<evidence type="ECO:0000256" key="6">
    <source>
        <dbReference type="SAM" id="Phobius"/>
    </source>
</evidence>
<dbReference type="PANTHER" id="PTHR12770">
    <property type="entry name" value="RUS1 FAMILY PROTEIN C16ORF58"/>
    <property type="match status" value="1"/>
</dbReference>
<evidence type="ECO:0008006" key="11">
    <source>
        <dbReference type="Google" id="ProtNLM"/>
    </source>
</evidence>
<evidence type="ECO:0000313" key="9">
    <source>
        <dbReference type="EMBL" id="KIJ63068.1"/>
    </source>
</evidence>
<comment type="subcellular location">
    <subcellularLocation>
        <location evidence="1">Membrane</location>
    </subcellularLocation>
</comment>
<protein>
    <recommendedName>
        <fullName evidence="11">DUF647-domain-containing protein</fullName>
    </recommendedName>
</protein>